<feature type="domain" description="HTH marR-type" evidence="4">
    <location>
        <begin position="1"/>
        <end position="98"/>
    </location>
</feature>
<keyword evidence="6" id="KW-1185">Reference proteome</keyword>
<accession>A0ABR9QUX9</accession>
<evidence type="ECO:0000313" key="5">
    <source>
        <dbReference type="EMBL" id="MBE5034674.1"/>
    </source>
</evidence>
<evidence type="ECO:0000256" key="3">
    <source>
        <dbReference type="ARBA" id="ARBA00023163"/>
    </source>
</evidence>
<evidence type="ECO:0000256" key="2">
    <source>
        <dbReference type="ARBA" id="ARBA00023125"/>
    </source>
</evidence>
<dbReference type="InterPro" id="IPR000835">
    <property type="entry name" value="HTH_MarR-typ"/>
</dbReference>
<dbReference type="Gene3D" id="1.10.10.10">
    <property type="entry name" value="Winged helix-like DNA-binding domain superfamily/Winged helix DNA-binding domain"/>
    <property type="match status" value="1"/>
</dbReference>
<organism evidence="5 6">
    <name type="scientific">Gallibacter intestinalis</name>
    <dbReference type="NCBI Taxonomy" id="2779356"/>
    <lineage>
        <taxon>Bacteria</taxon>
        <taxon>Bacillati</taxon>
        <taxon>Bacillota</taxon>
        <taxon>Clostridia</taxon>
        <taxon>Eubacteriales</taxon>
        <taxon>Eubacteriaceae</taxon>
        <taxon>Gallibacter</taxon>
    </lineage>
</organism>
<sequence>MMTIYLNEGLSQNQLAEALHFNKGAVAKTVAQLEKDGYVQRVADEQDRRIHHLYLTDRGKSAVKVLIDMEKEWSAQLATGFSDEEMENLINSLNKIISNVVIGKENRI</sequence>
<dbReference type="PANTHER" id="PTHR42756">
    <property type="entry name" value="TRANSCRIPTIONAL REGULATOR, MARR"/>
    <property type="match status" value="1"/>
</dbReference>
<evidence type="ECO:0000313" key="6">
    <source>
        <dbReference type="Proteomes" id="UP001516588"/>
    </source>
</evidence>
<dbReference type="EMBL" id="JADCKA010000001">
    <property type="protein sequence ID" value="MBE5034674.1"/>
    <property type="molecule type" value="Genomic_DNA"/>
</dbReference>
<protein>
    <submittedName>
        <fullName evidence="5">MarR family transcriptional regulator</fullName>
    </submittedName>
</protein>
<evidence type="ECO:0000259" key="4">
    <source>
        <dbReference type="PROSITE" id="PS50995"/>
    </source>
</evidence>
<dbReference type="InterPro" id="IPR036390">
    <property type="entry name" value="WH_DNA-bd_sf"/>
</dbReference>
<dbReference type="Proteomes" id="UP001516588">
    <property type="component" value="Unassembled WGS sequence"/>
</dbReference>
<dbReference type="PRINTS" id="PR00598">
    <property type="entry name" value="HTHMARR"/>
</dbReference>
<comment type="caution">
    <text evidence="5">The sequence shown here is derived from an EMBL/GenBank/DDBJ whole genome shotgun (WGS) entry which is preliminary data.</text>
</comment>
<evidence type="ECO:0000256" key="1">
    <source>
        <dbReference type="ARBA" id="ARBA00023015"/>
    </source>
</evidence>
<dbReference type="Pfam" id="PF01047">
    <property type="entry name" value="MarR"/>
    <property type="match status" value="1"/>
</dbReference>
<dbReference type="PROSITE" id="PS50995">
    <property type="entry name" value="HTH_MARR_2"/>
    <property type="match status" value="1"/>
</dbReference>
<dbReference type="InterPro" id="IPR036388">
    <property type="entry name" value="WH-like_DNA-bd_sf"/>
</dbReference>
<keyword evidence="1" id="KW-0805">Transcription regulation</keyword>
<dbReference type="SUPFAM" id="SSF46785">
    <property type="entry name" value="Winged helix' DNA-binding domain"/>
    <property type="match status" value="1"/>
</dbReference>
<dbReference type="InterPro" id="IPR023187">
    <property type="entry name" value="Tscrpt_reg_MarR-type_CS"/>
</dbReference>
<gene>
    <name evidence="5" type="ORF">INF20_00020</name>
</gene>
<reference evidence="5 6" key="1">
    <citation type="submission" date="2020-10" db="EMBL/GenBank/DDBJ databases">
        <title>ChiBAC.</title>
        <authorList>
            <person name="Zenner C."/>
            <person name="Hitch T.C.A."/>
            <person name="Clavel T."/>
        </authorList>
    </citation>
    <scope>NUCLEOTIDE SEQUENCE [LARGE SCALE GENOMIC DNA]</scope>
    <source>
        <strain evidence="5 6">DSM 108706</strain>
    </source>
</reference>
<name>A0ABR9QUX9_9FIRM</name>
<dbReference type="PROSITE" id="PS01117">
    <property type="entry name" value="HTH_MARR_1"/>
    <property type="match status" value="1"/>
</dbReference>
<dbReference type="SMART" id="SM00347">
    <property type="entry name" value="HTH_MARR"/>
    <property type="match status" value="1"/>
</dbReference>
<dbReference type="PANTHER" id="PTHR42756:SF1">
    <property type="entry name" value="TRANSCRIPTIONAL REPRESSOR OF EMRAB OPERON"/>
    <property type="match status" value="1"/>
</dbReference>
<keyword evidence="3" id="KW-0804">Transcription</keyword>
<proteinExistence type="predicted"/>
<keyword evidence="2" id="KW-0238">DNA-binding</keyword>